<dbReference type="EMBL" id="CP017812">
    <property type="protein sequence ID" value="AOZ71911.1"/>
    <property type="molecule type" value="Genomic_DNA"/>
</dbReference>
<dbReference type="Proteomes" id="UP000176288">
    <property type="component" value="Chromosome"/>
</dbReference>
<reference evidence="1 2" key="1">
    <citation type="submission" date="2016-10" db="EMBL/GenBank/DDBJ databases">
        <title>Actinomyces aegypiusis sp. nov., isolated from the Aegypius monachus in Qinghai Tibet Plateau China.</title>
        <authorList>
            <person name="Wang Y."/>
        </authorList>
    </citation>
    <scope>NUCLEOTIDE SEQUENCE [LARGE SCALE GENOMIC DNA]</scope>
    <source>
        <strain evidence="1 2">VUL4_3</strain>
    </source>
</reference>
<gene>
    <name evidence="1" type="ORF">BK816_00240</name>
</gene>
<organism evidence="1 2">
    <name type="scientific">Boudabousia tangfeifanii</name>
    <dbReference type="NCBI Taxonomy" id="1912795"/>
    <lineage>
        <taxon>Bacteria</taxon>
        <taxon>Bacillati</taxon>
        <taxon>Actinomycetota</taxon>
        <taxon>Actinomycetes</taxon>
        <taxon>Actinomycetales</taxon>
        <taxon>Actinomycetaceae</taxon>
        <taxon>Boudabousia</taxon>
    </lineage>
</organism>
<dbReference type="KEGG" id="avu:BK816_00240"/>
<name>A0A1D9MHX1_9ACTO</name>
<protein>
    <submittedName>
        <fullName evidence="1">Uncharacterized protein</fullName>
    </submittedName>
</protein>
<evidence type="ECO:0000313" key="2">
    <source>
        <dbReference type="Proteomes" id="UP000176288"/>
    </source>
</evidence>
<dbReference type="AlphaFoldDB" id="A0A1D9MHX1"/>
<keyword evidence="2" id="KW-1185">Reference proteome</keyword>
<sequence length="334" mass="38326">MTSKYQPSKETLLSEVLECSGIWDRHPTPELRPAQRQSEEKRVTLSFSQNLPKPVQVVFEVAEPGLVTWQVFQERRMDDEDSAFLALDLPVKTPIVSGWVQRTGTLPGSDEFAQFMYWQSLRGDELWWSAGSQEKYRQSLVFHQFTGECFDSNNGFPILLQSGAGVSARGEGLFLDDTTLAFYQPDDKAPELWLQDSSVTTLIMGLSTVIAAEAGFLLDQHPATPVDLTDPNWKHGSRWNSLPIKFPERKILVPEEDQSAYNYFEKMPRFFLCKHHDEDFYHLSLQTYDLVMNPETLEDEEDDPEFPFGPVVTDDEIEDVFVWSDKVSIYSFDN</sequence>
<dbReference type="RefSeq" id="WP_071163377.1">
    <property type="nucleotide sequence ID" value="NZ_CP017812.1"/>
</dbReference>
<evidence type="ECO:0000313" key="1">
    <source>
        <dbReference type="EMBL" id="AOZ71911.1"/>
    </source>
</evidence>
<accession>A0A1D9MHX1</accession>
<proteinExistence type="predicted"/>